<keyword evidence="2" id="KW-1185">Reference proteome</keyword>
<gene>
    <name evidence="1" type="ORF">EZH22_17215</name>
</gene>
<dbReference type="AlphaFoldDB" id="A0A974SI03"/>
<evidence type="ECO:0000313" key="2">
    <source>
        <dbReference type="Proteomes" id="UP000596427"/>
    </source>
</evidence>
<dbReference type="EMBL" id="CP063362">
    <property type="protein sequence ID" value="QRG04883.1"/>
    <property type="molecule type" value="Genomic_DNA"/>
</dbReference>
<dbReference type="SUPFAM" id="SSF51604">
    <property type="entry name" value="Enolase C-terminal domain-like"/>
    <property type="match status" value="1"/>
</dbReference>
<protein>
    <submittedName>
        <fullName evidence="1">Mandelate racemase</fullName>
    </submittedName>
</protein>
<organism evidence="1 2">
    <name type="scientific">Xanthobacter dioxanivorans</name>
    <dbReference type="NCBI Taxonomy" id="2528964"/>
    <lineage>
        <taxon>Bacteria</taxon>
        <taxon>Pseudomonadati</taxon>
        <taxon>Pseudomonadota</taxon>
        <taxon>Alphaproteobacteria</taxon>
        <taxon>Hyphomicrobiales</taxon>
        <taxon>Xanthobacteraceae</taxon>
        <taxon>Xanthobacter</taxon>
    </lineage>
</organism>
<dbReference type="RefSeq" id="WP_203191758.1">
    <property type="nucleotide sequence ID" value="NZ_CP063362.1"/>
</dbReference>
<proteinExistence type="predicted"/>
<name>A0A974SI03_9HYPH</name>
<dbReference type="Gene3D" id="3.20.20.120">
    <property type="entry name" value="Enolase-like C-terminal domain"/>
    <property type="match status" value="1"/>
</dbReference>
<reference evidence="1 2" key="1">
    <citation type="submission" date="2020-10" db="EMBL/GenBank/DDBJ databases">
        <title>Degradation of 1,4-Dioxane by Xanthobacter sp. YN2, via a Novel Group-2 Soluble Di-Iron Monooxygenase.</title>
        <authorList>
            <person name="Ma F."/>
            <person name="Wang Y."/>
            <person name="Yang J."/>
            <person name="Guo H."/>
            <person name="Su D."/>
            <person name="Yu L."/>
        </authorList>
    </citation>
    <scope>NUCLEOTIDE SEQUENCE [LARGE SCALE GENOMIC DNA]</scope>
    <source>
        <strain evidence="1 2">YN2</strain>
    </source>
</reference>
<sequence>MSQGEGVRVRLVDAELMERTVRLRLPFRFGITTMTQARQAVLRVRVERSDGASAAGIAAECLLPKWFDKSPDLSDADNVEQLRTSLAIALDLYRQAGADTPFGLSASVYPQQQARCAAFQLNPLVASYGPALVDRAVIDAVGRMLGLSFAQMVTRNVPGLAVTALTPDLAGFDLDAFLASLAPRPSIAVRHTVGLVDALGEDDLDASAPHDGLPRTLEEVVRAYGCRYFKIKVAGDPAADLDRLERIAAVLDTSAGPYLSTLDGNEQYGDVEGITELWRRIGERSSLRQLAASVLCIEQPIKRAVALERDVRSLSALKPMMIDESDGNLDAFPRALALGYQGVSSKNCKGFYKSILNAARVARRNGEDGGARFFLSAEDLCTWAGVSTQQDLALVSLLGLAHVERNGHHYVDGMSFAPDDEQDRFVAMHPDLYHRAPGQPARLTIRQGQLAIGSLNCPGFAVNVTV</sequence>
<dbReference type="InterPro" id="IPR036849">
    <property type="entry name" value="Enolase-like_C_sf"/>
</dbReference>
<evidence type="ECO:0000313" key="1">
    <source>
        <dbReference type="EMBL" id="QRG04883.1"/>
    </source>
</evidence>
<accession>A0A974SI03</accession>
<dbReference type="Proteomes" id="UP000596427">
    <property type="component" value="Chromosome"/>
</dbReference>
<dbReference type="KEGG" id="xdi:EZH22_17215"/>